<dbReference type="InterPro" id="IPR037217">
    <property type="entry name" value="Trp/Indoleamine_2_3_dOase-like"/>
</dbReference>
<sequence>MMTDLSGPVLPGEGVNDYVRYMRTDELLALQRTAEQWVHPDELLFQIAHQSTELWLKLATAQLDRAAAHVADGQPGHAELLVHRAATALRLVTEQLDILRHLTPADFARIRPALGNGSGAESPGWQGLRRAARRLGRAFDGRLAAEGTDLGALYRGDPTTAAYRLAEALIELDERIALWRTEHYKIATRIIGHAVLGTQGTPVDTLARLIAQKLFPRLWQVRTEITRGYGS</sequence>
<dbReference type="GO" id="GO:0019441">
    <property type="term" value="P:L-tryptophan catabolic process to kynurenine"/>
    <property type="evidence" value="ECO:0007669"/>
    <property type="project" value="InterPro"/>
</dbReference>
<dbReference type="Proteomes" id="UP001183643">
    <property type="component" value="Unassembled WGS sequence"/>
</dbReference>
<evidence type="ECO:0000313" key="2">
    <source>
        <dbReference type="Proteomes" id="UP001183643"/>
    </source>
</evidence>
<dbReference type="InterPro" id="IPR004981">
    <property type="entry name" value="Trp_2_3_dOase"/>
</dbReference>
<dbReference type="EMBL" id="JAVDYB010000001">
    <property type="protein sequence ID" value="MDR7275425.1"/>
    <property type="molecule type" value="Genomic_DNA"/>
</dbReference>
<accession>A0AAE3YMW7</accession>
<name>A0AAE3YMW7_9ACTN</name>
<dbReference type="Gene3D" id="1.20.58.480">
    <property type="match status" value="2"/>
</dbReference>
<evidence type="ECO:0000313" key="1">
    <source>
        <dbReference type="EMBL" id="MDR7275425.1"/>
    </source>
</evidence>
<dbReference type="GO" id="GO:0004833">
    <property type="term" value="F:L-tryptophan 2,3-dioxygenase activity"/>
    <property type="evidence" value="ECO:0007669"/>
    <property type="project" value="UniProtKB-EC"/>
</dbReference>
<dbReference type="Pfam" id="PF03301">
    <property type="entry name" value="Trp_dioxygenase"/>
    <property type="match status" value="1"/>
</dbReference>
<dbReference type="AlphaFoldDB" id="A0AAE3YMW7"/>
<organism evidence="1 2">
    <name type="scientific">Catenuloplanes atrovinosus</name>
    <dbReference type="NCBI Taxonomy" id="137266"/>
    <lineage>
        <taxon>Bacteria</taxon>
        <taxon>Bacillati</taxon>
        <taxon>Actinomycetota</taxon>
        <taxon>Actinomycetes</taxon>
        <taxon>Micromonosporales</taxon>
        <taxon>Micromonosporaceae</taxon>
        <taxon>Catenuloplanes</taxon>
    </lineage>
</organism>
<proteinExistence type="predicted"/>
<dbReference type="EC" id="1.13.11.11" evidence="1"/>
<dbReference type="GO" id="GO:0019442">
    <property type="term" value="P:L-tryptophan catabolic process to acetyl-CoA"/>
    <property type="evidence" value="ECO:0007669"/>
    <property type="project" value="TreeGrafter"/>
</dbReference>
<dbReference type="PANTHER" id="PTHR10138:SF0">
    <property type="entry name" value="TRYPTOPHAN 2,3-DIOXYGENASE"/>
    <property type="match status" value="1"/>
</dbReference>
<comment type="caution">
    <text evidence="1">The sequence shown here is derived from an EMBL/GenBank/DDBJ whole genome shotgun (WGS) entry which is preliminary data.</text>
</comment>
<keyword evidence="1" id="KW-0560">Oxidoreductase</keyword>
<protein>
    <submittedName>
        <fullName evidence="1">Tryptophan 2,3-dioxygenase</fullName>
        <ecNumber evidence="1">1.13.11.11</ecNumber>
    </submittedName>
</protein>
<reference evidence="1" key="1">
    <citation type="submission" date="2023-07" db="EMBL/GenBank/DDBJ databases">
        <title>Sequencing the genomes of 1000 actinobacteria strains.</title>
        <authorList>
            <person name="Klenk H.-P."/>
        </authorList>
    </citation>
    <scope>NUCLEOTIDE SEQUENCE</scope>
    <source>
        <strain evidence="1">DSM 44707</strain>
    </source>
</reference>
<keyword evidence="2" id="KW-1185">Reference proteome</keyword>
<dbReference type="SUPFAM" id="SSF140959">
    <property type="entry name" value="Indolic compounds 2,3-dioxygenase-like"/>
    <property type="match status" value="1"/>
</dbReference>
<gene>
    <name evidence="1" type="ORF">J2S41_002203</name>
</gene>
<dbReference type="GO" id="GO:0046872">
    <property type="term" value="F:metal ion binding"/>
    <property type="evidence" value="ECO:0007669"/>
    <property type="project" value="InterPro"/>
</dbReference>
<dbReference type="GO" id="GO:0020037">
    <property type="term" value="F:heme binding"/>
    <property type="evidence" value="ECO:0007669"/>
    <property type="project" value="InterPro"/>
</dbReference>
<dbReference type="PANTHER" id="PTHR10138">
    <property type="entry name" value="TRYPTOPHAN 2,3-DIOXYGENASE"/>
    <property type="match status" value="1"/>
</dbReference>